<keyword evidence="3 5" id="KW-1133">Transmembrane helix</keyword>
<dbReference type="InterPro" id="IPR031726">
    <property type="entry name" value="PglL_A"/>
</dbReference>
<evidence type="ECO:0000256" key="4">
    <source>
        <dbReference type="ARBA" id="ARBA00023136"/>
    </source>
</evidence>
<keyword evidence="4 5" id="KW-0472">Membrane</keyword>
<feature type="transmembrane region" description="Helical" evidence="5">
    <location>
        <begin position="262"/>
        <end position="280"/>
    </location>
</feature>
<dbReference type="InterPro" id="IPR021797">
    <property type="entry name" value="Wzy_C_2"/>
</dbReference>
<accession>A0A1J5Q1B3</accession>
<feature type="transmembrane region" description="Helical" evidence="5">
    <location>
        <begin position="168"/>
        <end position="194"/>
    </location>
</feature>
<dbReference type="InterPro" id="IPR051533">
    <property type="entry name" value="WaaL-like"/>
</dbReference>
<feature type="transmembrane region" description="Helical" evidence="5">
    <location>
        <begin position="54"/>
        <end position="71"/>
    </location>
</feature>
<dbReference type="PANTHER" id="PTHR37422">
    <property type="entry name" value="TEICHURONIC ACID BIOSYNTHESIS PROTEIN TUAE"/>
    <property type="match status" value="1"/>
</dbReference>
<dbReference type="GO" id="GO:0016874">
    <property type="term" value="F:ligase activity"/>
    <property type="evidence" value="ECO:0007669"/>
    <property type="project" value="UniProtKB-KW"/>
</dbReference>
<evidence type="ECO:0000259" key="8">
    <source>
        <dbReference type="Pfam" id="PF15864"/>
    </source>
</evidence>
<organism evidence="9">
    <name type="scientific">mine drainage metagenome</name>
    <dbReference type="NCBI Taxonomy" id="410659"/>
    <lineage>
        <taxon>unclassified sequences</taxon>
        <taxon>metagenomes</taxon>
        <taxon>ecological metagenomes</taxon>
    </lineage>
</organism>
<feature type="transmembrane region" description="Helical" evidence="5">
    <location>
        <begin position="287"/>
        <end position="309"/>
    </location>
</feature>
<feature type="transmembrane region" description="Helical" evidence="5">
    <location>
        <begin position="384"/>
        <end position="405"/>
    </location>
</feature>
<feature type="domain" description="Virulence factor membrane-bound polymerase C-terminal" evidence="7">
    <location>
        <begin position="421"/>
        <end position="599"/>
    </location>
</feature>
<keyword evidence="9" id="KW-0436">Ligase</keyword>
<feature type="transmembrane region" description="Helical" evidence="5">
    <location>
        <begin position="138"/>
        <end position="156"/>
    </location>
</feature>
<comment type="caution">
    <text evidence="9">The sequence shown here is derived from an EMBL/GenBank/DDBJ whole genome shotgun (WGS) entry which is preliminary data.</text>
</comment>
<evidence type="ECO:0000256" key="5">
    <source>
        <dbReference type="SAM" id="Phobius"/>
    </source>
</evidence>
<feature type="domain" description="O-antigen ligase-related" evidence="6">
    <location>
        <begin position="248"/>
        <end position="401"/>
    </location>
</feature>
<evidence type="ECO:0000259" key="6">
    <source>
        <dbReference type="Pfam" id="PF04932"/>
    </source>
</evidence>
<reference evidence="9" key="1">
    <citation type="submission" date="2016-10" db="EMBL/GenBank/DDBJ databases">
        <title>Sequence of Gallionella enrichment culture.</title>
        <authorList>
            <person name="Poehlein A."/>
            <person name="Muehling M."/>
            <person name="Daniel R."/>
        </authorList>
    </citation>
    <scope>NUCLEOTIDE SEQUENCE</scope>
</reference>
<feature type="transmembrane region" description="Helical" evidence="5">
    <location>
        <begin position="214"/>
        <end position="233"/>
    </location>
</feature>
<evidence type="ECO:0000256" key="3">
    <source>
        <dbReference type="ARBA" id="ARBA00022989"/>
    </source>
</evidence>
<dbReference type="GO" id="GO:0016020">
    <property type="term" value="C:membrane"/>
    <property type="evidence" value="ECO:0007669"/>
    <property type="project" value="UniProtKB-SubCell"/>
</dbReference>
<dbReference type="InterPro" id="IPR007016">
    <property type="entry name" value="O-antigen_ligase-rel_domated"/>
</dbReference>
<feature type="transmembrane region" description="Helical" evidence="5">
    <location>
        <begin position="83"/>
        <end position="100"/>
    </location>
</feature>
<dbReference type="Pfam" id="PF15864">
    <property type="entry name" value="PglL_A"/>
    <property type="match status" value="1"/>
</dbReference>
<dbReference type="PANTHER" id="PTHR37422:SF13">
    <property type="entry name" value="LIPOPOLYSACCHARIDE BIOSYNTHESIS PROTEIN PA4999-RELATED"/>
    <property type="match status" value="1"/>
</dbReference>
<feature type="domain" description="Protein glycosylation ligase" evidence="8">
    <location>
        <begin position="208"/>
        <end position="232"/>
    </location>
</feature>
<evidence type="ECO:0000256" key="1">
    <source>
        <dbReference type="ARBA" id="ARBA00004141"/>
    </source>
</evidence>
<feature type="transmembrane region" description="Helical" evidence="5">
    <location>
        <begin position="240"/>
        <end position="256"/>
    </location>
</feature>
<dbReference type="Pfam" id="PF11846">
    <property type="entry name" value="Wzy_C_2"/>
    <property type="match status" value="1"/>
</dbReference>
<gene>
    <name evidence="9" type="ORF">GALL_408560</name>
</gene>
<dbReference type="AlphaFoldDB" id="A0A1J5Q1B3"/>
<dbReference type="EMBL" id="MLJW01001612">
    <property type="protein sequence ID" value="OIQ77454.1"/>
    <property type="molecule type" value="Genomic_DNA"/>
</dbReference>
<evidence type="ECO:0000313" key="9">
    <source>
        <dbReference type="EMBL" id="OIQ77454.1"/>
    </source>
</evidence>
<dbReference type="Pfam" id="PF04932">
    <property type="entry name" value="Wzy_C"/>
    <property type="match status" value="1"/>
</dbReference>
<evidence type="ECO:0000256" key="2">
    <source>
        <dbReference type="ARBA" id="ARBA00022692"/>
    </source>
</evidence>
<comment type="subcellular location">
    <subcellularLocation>
        <location evidence="1">Membrane</location>
        <topology evidence="1">Multi-pass membrane protein</topology>
    </subcellularLocation>
</comment>
<feature type="transmembrane region" description="Helical" evidence="5">
    <location>
        <begin position="412"/>
        <end position="432"/>
    </location>
</feature>
<name>A0A1J5Q1B3_9ZZZZ</name>
<feature type="transmembrane region" description="Helical" evidence="5">
    <location>
        <begin position="112"/>
        <end position="132"/>
    </location>
</feature>
<proteinExistence type="predicted"/>
<keyword evidence="2 5" id="KW-0812">Transmembrane</keyword>
<evidence type="ECO:0000259" key="7">
    <source>
        <dbReference type="Pfam" id="PF11846"/>
    </source>
</evidence>
<sequence>MSGRVLSGAAHLLRCATERRNLESGPDRHGKLLTLSQYEWNQGRQVNSPDRQPVETFGLWLIGLMWVLPFLNPRHQLPIPSFYGELFAFVLGMLALMTLFRKEVWANFQLPGITLLPFGLIILILLQTALGMVVFPQMALIGMQYLLWACLLMVLGQRLRVTLGWERLAITLAWFLVASGVINVAMAMLQYAGIRSVWLFPKLSAQNFGNLGQPNHFADYMALAIGSLGYLFAKRRLSGFLAALTATAFLTMLALSGSRSSWLYLVAFLLLAWARPEPLADGENRQLMLACLLLLPSFALLQAALHWLLPLLGSLPHLLADERFFQQVSGTSVRLRLWQNALQMFATHPWLGIGYGQFQWHSFLLAGSHGAGEFSRPAEHAHNLPLQLLAELGMPAGLLLIGCLWRWIRAAAVQAVTLEIWWLRALLTVLGIHSLLEYPLWYSFFLGIAAILLGAGDTRMLRADFSRLGRPALAAVLVLGLYSAASVTQSYSTLASWVDRARSHQIQDNELPRFRRDMSQLMRGSMLTPYVELIYALALTPSRELLNEKLLLSANALRFKPVSDLAYRHAELLALKGDQKAALLQLKLAENAYPEDFRKHFRRLQELGLINAGRTDGSPKHP</sequence>
<protein>
    <submittedName>
        <fullName evidence="9">O-antigen ligase</fullName>
    </submittedName>
</protein>